<comment type="caution">
    <text evidence="4">The sequence shown here is derived from an EMBL/GenBank/DDBJ whole genome shotgun (WGS) entry which is preliminary data.</text>
</comment>
<reference evidence="4 5" key="2">
    <citation type="journal article" date="2013" name="Genome Biol. Evol.">
        <title>Genome sequencing of Giardia lamblia genotypes A2 and B isolates (DH and GS) and comparative analysis with the genomes of genotypes A1 and E (WB and Pig).</title>
        <authorList>
            <person name="Adam R.D."/>
            <person name="Dahlstrom E.W."/>
            <person name="Martens C.A."/>
            <person name="Bruno D.P."/>
            <person name="Barbian K.D."/>
            <person name="Ricklefs S.M."/>
            <person name="Hernandez M.M."/>
            <person name="Narla N.P."/>
            <person name="Patel R.B."/>
            <person name="Porcella S.F."/>
            <person name="Nash T.E."/>
        </authorList>
    </citation>
    <scope>NUCLEOTIDE SEQUENCE [LARGE SCALE GENOMIC DNA]</scope>
    <source>
        <strain evidence="4 5">DH</strain>
    </source>
</reference>
<evidence type="ECO:0000313" key="5">
    <source>
        <dbReference type="Proteomes" id="UP000018320"/>
    </source>
</evidence>
<dbReference type="VEuPathDB" id="GiardiaDB:DHA2_153425"/>
<dbReference type="VEuPathDB" id="GiardiaDB:GL50803_0030354"/>
<dbReference type="Gene3D" id="1.25.40.20">
    <property type="entry name" value="Ankyrin repeat-containing domain"/>
    <property type="match status" value="3"/>
</dbReference>
<gene>
    <name evidence="4" type="ORF">DHA2_153425</name>
</gene>
<evidence type="ECO:0000313" key="4">
    <source>
        <dbReference type="EMBL" id="ESU36641.1"/>
    </source>
</evidence>
<keyword evidence="2" id="KW-0175">Coiled coil</keyword>
<feature type="repeat" description="ANK" evidence="1">
    <location>
        <begin position="562"/>
        <end position="594"/>
    </location>
</feature>
<proteinExistence type="predicted"/>
<dbReference type="Pfam" id="PF00023">
    <property type="entry name" value="Ank"/>
    <property type="match status" value="1"/>
</dbReference>
<dbReference type="AlphaFoldDB" id="V6TCR1"/>
<accession>V6TCR1</accession>
<dbReference type="PROSITE" id="PS50011">
    <property type="entry name" value="PROTEIN_KINASE_DOM"/>
    <property type="match status" value="1"/>
</dbReference>
<keyword evidence="4" id="KW-0723">Serine/threonine-protein kinase</keyword>
<organism evidence="4 5">
    <name type="scientific">Giardia intestinalis</name>
    <name type="common">Giardia lamblia</name>
    <dbReference type="NCBI Taxonomy" id="5741"/>
    <lineage>
        <taxon>Eukaryota</taxon>
        <taxon>Metamonada</taxon>
        <taxon>Diplomonadida</taxon>
        <taxon>Hexamitidae</taxon>
        <taxon>Giardiinae</taxon>
        <taxon>Giardia</taxon>
    </lineage>
</organism>
<keyword evidence="4" id="KW-0808">Transferase</keyword>
<dbReference type="InterPro" id="IPR011009">
    <property type="entry name" value="Kinase-like_dom_sf"/>
</dbReference>
<evidence type="ECO:0000256" key="2">
    <source>
        <dbReference type="SAM" id="Coils"/>
    </source>
</evidence>
<feature type="repeat" description="ANK" evidence="1">
    <location>
        <begin position="624"/>
        <end position="656"/>
    </location>
</feature>
<evidence type="ECO:0000259" key="3">
    <source>
        <dbReference type="PROSITE" id="PS50011"/>
    </source>
</evidence>
<dbReference type="PROSITE" id="PS50088">
    <property type="entry name" value="ANK_REPEAT"/>
    <property type="match status" value="3"/>
</dbReference>
<dbReference type="SUPFAM" id="SSF56112">
    <property type="entry name" value="Protein kinase-like (PK-like)"/>
    <property type="match status" value="1"/>
</dbReference>
<dbReference type="InterPro" id="IPR036770">
    <property type="entry name" value="Ankyrin_rpt-contain_sf"/>
</dbReference>
<dbReference type="SMART" id="SM00248">
    <property type="entry name" value="ANK"/>
    <property type="match status" value="8"/>
</dbReference>
<dbReference type="PANTHER" id="PTHR24184:SF11">
    <property type="entry name" value="ANKYRIN REPEAT AND SOCS BOX CONTAINING 3"/>
    <property type="match status" value="1"/>
</dbReference>
<dbReference type="GO" id="GO:0005524">
    <property type="term" value="F:ATP binding"/>
    <property type="evidence" value="ECO:0007669"/>
    <property type="project" value="InterPro"/>
</dbReference>
<dbReference type="PANTHER" id="PTHR24184">
    <property type="entry name" value="SI:CH211-189E2.2"/>
    <property type="match status" value="1"/>
</dbReference>
<reference evidence="5" key="1">
    <citation type="submission" date="2012-02" db="EMBL/GenBank/DDBJ databases">
        <title>Genome sequencing of Giardia lamblia Genotypes A2 and B isolates (DH and GS) and comparative analysis with the genomes of Genotypes A1 and E (WB and Pig).</title>
        <authorList>
            <person name="Adam R."/>
            <person name="Dahlstrom E."/>
            <person name="Martens C."/>
            <person name="Bruno D."/>
            <person name="Barbian K."/>
            <person name="Porcella S.F."/>
            <person name="Nash T."/>
        </authorList>
    </citation>
    <scope>NUCLEOTIDE SEQUENCE</scope>
    <source>
        <strain evidence="5">DH</strain>
    </source>
</reference>
<dbReference type="VEuPathDB" id="GiardiaDB:QR46_4699"/>
<dbReference type="Pfam" id="PF12796">
    <property type="entry name" value="Ank_2"/>
    <property type="match status" value="3"/>
</dbReference>
<feature type="repeat" description="ANK" evidence="1">
    <location>
        <begin position="500"/>
        <end position="532"/>
    </location>
</feature>
<name>V6TCR1_GIAIN</name>
<dbReference type="EMBL" id="AHGT01000043">
    <property type="protein sequence ID" value="ESU36641.1"/>
    <property type="molecule type" value="Genomic_DNA"/>
</dbReference>
<dbReference type="VEuPathDB" id="GiardiaDB:GL50581_1990"/>
<sequence>MGTVNLKLTMAIDYRIHLSAPTAAENALGFVSNGAVSDFAGSRSTGDIPMFSPEKLRRCLGDVLSKDAYSTVYSLKGYPHLAAKEIRPDDPHQYSVDAAELELVAFPHASYPDVLNCGKIIRDRNTAFIIMDRHCGDLQQLITNYREAHKPIPKRLVLSLVRDLANCLVYLHDPINGVHGSLFPGAILRPDNILFTENRKHIILLDFELCMGMSSWATKTGDPAYMAPETLLRNKASPASDVWSLGVIIYELVTLRRPDFLEGKDPKDVFVDGWRLDLSGITDGFIKSILERIFVLEPERRPTARGLVRLLQMLDTPPDEQEAKDKALRNRCASLEAALNDANNKILSLEKELAAKSAGADIPKEQFGETSKTLEKVKEIWMKIGMGDAWNATDTADTTDTTDTVDAIDTTDETDNIEDTEEEHLEEDDSTDLMKAVDRNDVEAVKTLIPLQGGMQMKGCTHVDRWKIYGGTALMRAAIYGHAELVGLLLEKEGGIRDNSGWTALIWAARTGHIDCLELLLEREGGMRDNNGGTALMATVGNGYSNCARRLLRKEICMQDNNGTTALMAAAGRGYADCVKLLMNKESRMQDSNGWTALMCAAELGRTDCVKLLVEMEGGMQRTDGMTALMWAAQNRHVDCVRLLVDKEAGMREKKGWTALMFAAQAGSVDCVKLLVREKNLRDNTGGDALCMAKLWGCHEIVSLLSN</sequence>
<feature type="domain" description="Protein kinase" evidence="3">
    <location>
        <begin position="58"/>
        <end position="314"/>
    </location>
</feature>
<dbReference type="Pfam" id="PF00069">
    <property type="entry name" value="Pkinase"/>
    <property type="match status" value="1"/>
</dbReference>
<dbReference type="Gene3D" id="1.10.510.10">
    <property type="entry name" value="Transferase(Phosphotransferase) domain 1"/>
    <property type="match status" value="1"/>
</dbReference>
<keyword evidence="4" id="KW-0418">Kinase</keyword>
<keyword evidence="1" id="KW-0040">ANK repeat</keyword>
<dbReference type="PROSITE" id="PS50297">
    <property type="entry name" value="ANK_REP_REGION"/>
    <property type="match status" value="1"/>
</dbReference>
<dbReference type="GO" id="GO:0004674">
    <property type="term" value="F:protein serine/threonine kinase activity"/>
    <property type="evidence" value="ECO:0007669"/>
    <property type="project" value="UniProtKB-KW"/>
</dbReference>
<dbReference type="InterPro" id="IPR002110">
    <property type="entry name" value="Ankyrin_rpt"/>
</dbReference>
<dbReference type="Proteomes" id="UP000018320">
    <property type="component" value="Unassembled WGS sequence"/>
</dbReference>
<dbReference type="VEuPathDB" id="GiardiaDB:GL50581_1991"/>
<protein>
    <submittedName>
        <fullName evidence="4">Serine/threonine protein kinase</fullName>
    </submittedName>
</protein>
<feature type="coiled-coil region" evidence="2">
    <location>
        <begin position="325"/>
        <end position="359"/>
    </location>
</feature>
<dbReference type="InterPro" id="IPR000719">
    <property type="entry name" value="Prot_kinase_dom"/>
</dbReference>
<evidence type="ECO:0000256" key="1">
    <source>
        <dbReference type="PROSITE-ProRule" id="PRU00023"/>
    </source>
</evidence>
<dbReference type="SUPFAM" id="SSF48403">
    <property type="entry name" value="Ankyrin repeat"/>
    <property type="match status" value="1"/>
</dbReference>